<feature type="compositionally biased region" description="Basic and acidic residues" evidence="2">
    <location>
        <begin position="191"/>
        <end position="203"/>
    </location>
</feature>
<dbReference type="AlphaFoldDB" id="A0A3D8QRC3"/>
<dbReference type="Gene3D" id="1.25.40.10">
    <property type="entry name" value="Tetratricopeptide repeat domain"/>
    <property type="match status" value="1"/>
</dbReference>
<feature type="region of interest" description="Disordered" evidence="2">
    <location>
        <begin position="175"/>
        <end position="206"/>
    </location>
</feature>
<dbReference type="PANTHER" id="PTHR47447:SF17">
    <property type="entry name" value="OS12G0638900 PROTEIN"/>
    <property type="match status" value="1"/>
</dbReference>
<sequence>MPSSLPVPSKGALRTLRNLALGTSCTVSFTAGLLTEDRRRRIHAAREVHENAKRIKSSRSYHSAGAAPIVDRFEDQIRINQEDGPLLLGRKQTGRPERLASEKCALKPAIGDIQSDPSRREQCLDSRPPAERSNDPVPTAAPQVKLQWQVQTRRVNSKDPRGYNPDWHPIQQRTTLASVSDPFHGTSATARRQEPTKENDKQFSIRGKGRQIRLASDVKNLLNGATDVADVDAAASRFLDAFDDGFEIGYSGVSSSLMNAAIDLSTACLCHSRLQAVEKILLLMLEFGPIDEAFYSLLSPLKVIENLVQGPLNDHQWIQVEPDNIQKAAKIFLAEFKERPQKLSELGMALGVELCAQTYRIGMTKTTVKLYGRLQAVRGDSNRHLQALKYNILAEHHNGKHKYVVDHFSRWFKHTMPNQSDFASVGSAALDSALVQSRFDRAEKVVAVASEIAIANRLVVSTTWFLRLLGGFWRSSKDIESTRALFDRLEASLKLVPRPVAAYSAIIQFCVEAGDEPTARAYQARLESIYGRQETDIRTCGHFALAKAMRGEWQGVEDDFEFMSKSLTEATIPTYSKVFVPILMEYIRTHSLDEIEHFLQLFTQQYKVPLHVFMSNAMVDAYARARELGSMLRWLQYAAATTSTMDAVTFNIMLDNCHKTWGFKFDELYHLFDSVQSMQQRNGESLVDSTTVAILRNVAMTEYKREKDSGALRRALKLLKKIPVSATTEYSVDSHEIGNSIRLALSKGDSTTALQIYGKALKHHVFLHASVIGTATQASLQIHGRDFTPTAKLLAEARENRYDITIALGSVFVYEMTQRTKQPGLEPVDVTSIVRSMGSTLSDQQHILPAAATHAANILVSRGLHQEALDLWTTVTRQQSSSRSFIDIVTLTVLVQAYIGLRNSSGIDWVIKMMKENDLIPDKIFKMYLLNARQKTLRYMERNLLYLDQHEMIQLQQFHKTLDRAFKMTAEIKQDATKLRNNVRLETIRIMQEAVRAQKGDPELDFEEAVASDVEEVQNFRNAHNALRLWEDEVQSAWPQAAVAEGG</sequence>
<proteinExistence type="predicted"/>
<keyword evidence="1" id="KW-0677">Repeat</keyword>
<protein>
    <recommendedName>
        <fullName evidence="5">Pentacotripeptide-repeat region of PRORP domain-containing protein</fullName>
    </recommendedName>
</protein>
<evidence type="ECO:0008006" key="5">
    <source>
        <dbReference type="Google" id="ProtNLM"/>
    </source>
</evidence>
<dbReference type="EMBL" id="PDLN01000016">
    <property type="protein sequence ID" value="RDW64218.1"/>
    <property type="molecule type" value="Genomic_DNA"/>
</dbReference>
<evidence type="ECO:0000256" key="1">
    <source>
        <dbReference type="ARBA" id="ARBA00022737"/>
    </source>
</evidence>
<feature type="region of interest" description="Disordered" evidence="2">
    <location>
        <begin position="93"/>
        <end position="142"/>
    </location>
</feature>
<reference evidence="3 4" key="1">
    <citation type="journal article" date="2018" name="IMA Fungus">
        <title>IMA Genome-F 9: Draft genome sequence of Annulohypoxylon stygium, Aspergillus mulundensis, Berkeleyomyces basicola (syn. Thielaviopsis basicola), Ceratocystis smalleyi, two Cercospora beticola strains, Coleophoma cylindrospora, Fusarium fracticaudum, Phialophora cf. hyalina, and Morchella septimelata.</title>
        <authorList>
            <person name="Wingfield B.D."/>
            <person name="Bills G.F."/>
            <person name="Dong Y."/>
            <person name="Huang W."/>
            <person name="Nel W.J."/>
            <person name="Swalarsk-Parry B.S."/>
            <person name="Vaghefi N."/>
            <person name="Wilken P.M."/>
            <person name="An Z."/>
            <person name="de Beer Z.W."/>
            <person name="De Vos L."/>
            <person name="Chen L."/>
            <person name="Duong T.A."/>
            <person name="Gao Y."/>
            <person name="Hammerbacher A."/>
            <person name="Kikkert J.R."/>
            <person name="Li Y."/>
            <person name="Li H."/>
            <person name="Li K."/>
            <person name="Li Q."/>
            <person name="Liu X."/>
            <person name="Ma X."/>
            <person name="Naidoo K."/>
            <person name="Pethybridge S.J."/>
            <person name="Sun J."/>
            <person name="Steenkamp E.T."/>
            <person name="van der Nest M.A."/>
            <person name="van Wyk S."/>
            <person name="Wingfield M.J."/>
            <person name="Xiong C."/>
            <person name="Yue Q."/>
            <person name="Zhang X."/>
        </authorList>
    </citation>
    <scope>NUCLEOTIDE SEQUENCE [LARGE SCALE GENOMIC DNA]</scope>
    <source>
        <strain evidence="3 4">BP5796</strain>
    </source>
</reference>
<name>A0A3D8QRC3_9HELO</name>
<organism evidence="3 4">
    <name type="scientific">Coleophoma crateriformis</name>
    <dbReference type="NCBI Taxonomy" id="565419"/>
    <lineage>
        <taxon>Eukaryota</taxon>
        <taxon>Fungi</taxon>
        <taxon>Dikarya</taxon>
        <taxon>Ascomycota</taxon>
        <taxon>Pezizomycotina</taxon>
        <taxon>Leotiomycetes</taxon>
        <taxon>Helotiales</taxon>
        <taxon>Dermateaceae</taxon>
        <taxon>Coleophoma</taxon>
    </lineage>
</organism>
<evidence type="ECO:0000313" key="3">
    <source>
        <dbReference type="EMBL" id="RDW64218.1"/>
    </source>
</evidence>
<keyword evidence="4" id="KW-1185">Reference proteome</keyword>
<gene>
    <name evidence="3" type="ORF">BP5796_10720</name>
</gene>
<dbReference type="InterPro" id="IPR011990">
    <property type="entry name" value="TPR-like_helical_dom_sf"/>
</dbReference>
<evidence type="ECO:0000313" key="4">
    <source>
        <dbReference type="Proteomes" id="UP000256328"/>
    </source>
</evidence>
<dbReference type="Proteomes" id="UP000256328">
    <property type="component" value="Unassembled WGS sequence"/>
</dbReference>
<dbReference type="PANTHER" id="PTHR47447">
    <property type="entry name" value="OS03G0856100 PROTEIN"/>
    <property type="match status" value="1"/>
</dbReference>
<accession>A0A3D8QRC3</accession>
<dbReference type="OrthoDB" id="185373at2759"/>
<feature type="compositionally biased region" description="Basic and acidic residues" evidence="2">
    <location>
        <begin position="117"/>
        <end position="134"/>
    </location>
</feature>
<evidence type="ECO:0000256" key="2">
    <source>
        <dbReference type="SAM" id="MobiDB-lite"/>
    </source>
</evidence>
<feature type="compositionally biased region" description="Basic and acidic residues" evidence="2">
    <location>
        <begin position="94"/>
        <end position="105"/>
    </location>
</feature>
<comment type="caution">
    <text evidence="3">The sequence shown here is derived from an EMBL/GenBank/DDBJ whole genome shotgun (WGS) entry which is preliminary data.</text>
</comment>